<keyword evidence="1" id="KW-0378">Hydrolase</keyword>
<dbReference type="SUPFAM" id="SSF63817">
    <property type="entry name" value="Sortase"/>
    <property type="match status" value="1"/>
</dbReference>
<reference evidence="3 4" key="1">
    <citation type="submission" date="2019-10" db="EMBL/GenBank/DDBJ databases">
        <title>Whole genome shotgun sequence of Acrocarpospora macrocephala NBRC 16266.</title>
        <authorList>
            <person name="Ichikawa N."/>
            <person name="Kimura A."/>
            <person name="Kitahashi Y."/>
            <person name="Komaki H."/>
            <person name="Oguchi A."/>
        </authorList>
    </citation>
    <scope>NUCLEOTIDE SEQUENCE [LARGE SCALE GENOMIC DNA]</scope>
    <source>
        <strain evidence="3 4">NBRC 16266</strain>
    </source>
</reference>
<evidence type="ECO:0000313" key="4">
    <source>
        <dbReference type="Proteomes" id="UP000331127"/>
    </source>
</evidence>
<feature type="signal peptide" evidence="2">
    <location>
        <begin position="1"/>
        <end position="28"/>
    </location>
</feature>
<name>A0A5M3WXK8_9ACTN</name>
<keyword evidence="4" id="KW-1185">Reference proteome</keyword>
<dbReference type="RefSeq" id="WP_155357955.1">
    <property type="nucleotide sequence ID" value="NZ_BAAAHL010000071.1"/>
</dbReference>
<gene>
    <name evidence="3" type="ORF">Amac_062560</name>
</gene>
<dbReference type="PROSITE" id="PS51257">
    <property type="entry name" value="PROKAR_LIPOPROTEIN"/>
    <property type="match status" value="1"/>
</dbReference>
<dbReference type="Proteomes" id="UP000331127">
    <property type="component" value="Unassembled WGS sequence"/>
</dbReference>
<proteinExistence type="predicted"/>
<dbReference type="OrthoDB" id="525039at2"/>
<dbReference type="InterPro" id="IPR023365">
    <property type="entry name" value="Sortase_dom-sf"/>
</dbReference>
<dbReference type="Pfam" id="PF04203">
    <property type="entry name" value="Sortase"/>
    <property type="match status" value="1"/>
</dbReference>
<comment type="caution">
    <text evidence="3">The sequence shown here is derived from an EMBL/GenBank/DDBJ whole genome shotgun (WGS) entry which is preliminary data.</text>
</comment>
<evidence type="ECO:0000256" key="1">
    <source>
        <dbReference type="ARBA" id="ARBA00022801"/>
    </source>
</evidence>
<sequence length="193" mass="20579">MSALTVRGGMTLAAAALLTIGCGATASADIPAEIPQTVSVQPAAATRKDVADPVRLSIPAIGVSTKVIALPLDRKGRLVAPRQFDRVGWNKAGPEPGEKGVAVIAGHVDSKTGPAVFYRLRQLAKGDRIHVHRKDGTKVTFTVQRVARYPKNRIPNTTVYTAKSGAHLRLITCGGTFDRSRGSYRDNIVVFAR</sequence>
<accession>A0A5M3WXK8</accession>
<dbReference type="NCBIfam" id="NF033748">
    <property type="entry name" value="class_F_sortase"/>
    <property type="match status" value="1"/>
</dbReference>
<organism evidence="3 4">
    <name type="scientific">Acrocarpospora macrocephala</name>
    <dbReference type="NCBI Taxonomy" id="150177"/>
    <lineage>
        <taxon>Bacteria</taxon>
        <taxon>Bacillati</taxon>
        <taxon>Actinomycetota</taxon>
        <taxon>Actinomycetes</taxon>
        <taxon>Streptosporangiales</taxon>
        <taxon>Streptosporangiaceae</taxon>
        <taxon>Acrocarpospora</taxon>
    </lineage>
</organism>
<keyword evidence="2" id="KW-0732">Signal</keyword>
<dbReference type="AlphaFoldDB" id="A0A5M3WXK8"/>
<dbReference type="Gene3D" id="2.40.260.10">
    <property type="entry name" value="Sortase"/>
    <property type="match status" value="1"/>
</dbReference>
<dbReference type="GO" id="GO:0016787">
    <property type="term" value="F:hydrolase activity"/>
    <property type="evidence" value="ECO:0007669"/>
    <property type="project" value="UniProtKB-KW"/>
</dbReference>
<dbReference type="EMBL" id="BLAE01000037">
    <property type="protein sequence ID" value="GES12659.1"/>
    <property type="molecule type" value="Genomic_DNA"/>
</dbReference>
<dbReference type="InterPro" id="IPR005754">
    <property type="entry name" value="Sortase"/>
</dbReference>
<evidence type="ECO:0000313" key="3">
    <source>
        <dbReference type="EMBL" id="GES12659.1"/>
    </source>
</evidence>
<dbReference type="InterPro" id="IPR042001">
    <property type="entry name" value="Sortase_F"/>
</dbReference>
<evidence type="ECO:0000256" key="2">
    <source>
        <dbReference type="SAM" id="SignalP"/>
    </source>
</evidence>
<dbReference type="CDD" id="cd05829">
    <property type="entry name" value="Sortase_F"/>
    <property type="match status" value="1"/>
</dbReference>
<feature type="chain" id="PRO_5024271935" evidence="2">
    <location>
        <begin position="29"/>
        <end position="193"/>
    </location>
</feature>
<protein>
    <submittedName>
        <fullName evidence="3">Class F sortase</fullName>
    </submittedName>
</protein>